<protein>
    <submittedName>
        <fullName evidence="2">Uncharacterized protein</fullName>
    </submittedName>
</protein>
<keyword evidence="1" id="KW-0472">Membrane</keyword>
<feature type="transmembrane region" description="Helical" evidence="1">
    <location>
        <begin position="56"/>
        <end position="76"/>
    </location>
</feature>
<dbReference type="EMBL" id="KK088417">
    <property type="protein sequence ID" value="EYE96885.1"/>
    <property type="molecule type" value="Genomic_DNA"/>
</dbReference>
<name>A0A017SKN7_ASPRC</name>
<keyword evidence="1" id="KW-0812">Transmembrane</keyword>
<evidence type="ECO:0000313" key="2">
    <source>
        <dbReference type="EMBL" id="EYE96885.1"/>
    </source>
</evidence>
<dbReference type="HOGENOM" id="CLU_2557892_0_0_1"/>
<dbReference type="GeneID" id="63693531"/>
<proteinExistence type="predicted"/>
<keyword evidence="1" id="KW-1133">Transmembrane helix</keyword>
<accession>A0A017SKN7</accession>
<keyword evidence="3" id="KW-1185">Reference proteome</keyword>
<dbReference type="AlphaFoldDB" id="A0A017SKN7"/>
<evidence type="ECO:0000256" key="1">
    <source>
        <dbReference type="SAM" id="Phobius"/>
    </source>
</evidence>
<evidence type="ECO:0000313" key="3">
    <source>
        <dbReference type="Proteomes" id="UP000019804"/>
    </source>
</evidence>
<sequence length="82" mass="9413">MEVNCQPSNTDFCQKAVQLLLVPWQASPVKIENDRDVRRRRNDLSPETWTGMCKNIIPYWILLSFLLIVSVVNSVYSNITGS</sequence>
<dbReference type="RefSeq" id="XP_040640573.1">
    <property type="nucleotide sequence ID" value="XM_040778407.1"/>
</dbReference>
<reference evidence="3" key="1">
    <citation type="journal article" date="2014" name="Nat. Commun.">
        <title>Genomic adaptations of the halophilic Dead Sea filamentous fungus Eurotium rubrum.</title>
        <authorList>
            <person name="Kis-Papo T."/>
            <person name="Weig A.R."/>
            <person name="Riley R."/>
            <person name="Persoh D."/>
            <person name="Salamov A."/>
            <person name="Sun H."/>
            <person name="Lipzen A."/>
            <person name="Wasser S.P."/>
            <person name="Rambold G."/>
            <person name="Grigoriev I.V."/>
            <person name="Nevo E."/>
        </authorList>
    </citation>
    <scope>NUCLEOTIDE SEQUENCE [LARGE SCALE GENOMIC DNA]</scope>
    <source>
        <strain evidence="3">CBS 135680</strain>
    </source>
</reference>
<organism evidence="2 3">
    <name type="scientific">Aspergillus ruber (strain CBS 135680)</name>
    <dbReference type="NCBI Taxonomy" id="1388766"/>
    <lineage>
        <taxon>Eukaryota</taxon>
        <taxon>Fungi</taxon>
        <taxon>Dikarya</taxon>
        <taxon>Ascomycota</taxon>
        <taxon>Pezizomycotina</taxon>
        <taxon>Eurotiomycetes</taxon>
        <taxon>Eurotiomycetidae</taxon>
        <taxon>Eurotiales</taxon>
        <taxon>Aspergillaceae</taxon>
        <taxon>Aspergillus</taxon>
        <taxon>Aspergillus subgen. Aspergillus</taxon>
    </lineage>
</organism>
<gene>
    <name evidence="2" type="ORF">EURHEDRAFT_341517</name>
</gene>
<dbReference type="Proteomes" id="UP000019804">
    <property type="component" value="Unassembled WGS sequence"/>
</dbReference>